<dbReference type="WBParaSite" id="Hba_10252">
    <property type="protein sequence ID" value="Hba_10252"/>
    <property type="gene ID" value="Hba_10252"/>
</dbReference>
<reference evidence="2" key="1">
    <citation type="submission" date="2016-11" db="UniProtKB">
        <authorList>
            <consortium name="WormBaseParasite"/>
        </authorList>
    </citation>
    <scope>IDENTIFICATION</scope>
</reference>
<evidence type="ECO:0000313" key="2">
    <source>
        <dbReference type="WBParaSite" id="Hba_10252"/>
    </source>
</evidence>
<dbReference type="Proteomes" id="UP000095283">
    <property type="component" value="Unplaced"/>
</dbReference>
<evidence type="ECO:0000313" key="1">
    <source>
        <dbReference type="Proteomes" id="UP000095283"/>
    </source>
</evidence>
<sequence>MDFTSLINKDGKSTVYTAPLRNNKVFKC</sequence>
<name>A0A1I7WYI9_HETBA</name>
<proteinExistence type="predicted"/>
<dbReference type="AlphaFoldDB" id="A0A1I7WYI9"/>
<keyword evidence="1" id="KW-1185">Reference proteome</keyword>
<organism evidence="1 2">
    <name type="scientific">Heterorhabditis bacteriophora</name>
    <name type="common">Entomopathogenic nematode worm</name>
    <dbReference type="NCBI Taxonomy" id="37862"/>
    <lineage>
        <taxon>Eukaryota</taxon>
        <taxon>Metazoa</taxon>
        <taxon>Ecdysozoa</taxon>
        <taxon>Nematoda</taxon>
        <taxon>Chromadorea</taxon>
        <taxon>Rhabditida</taxon>
        <taxon>Rhabditina</taxon>
        <taxon>Rhabditomorpha</taxon>
        <taxon>Strongyloidea</taxon>
        <taxon>Heterorhabditidae</taxon>
        <taxon>Heterorhabditis</taxon>
    </lineage>
</organism>
<accession>A0A1I7WYI9</accession>
<protein>
    <submittedName>
        <fullName evidence="2">30S ribosomal protein S11</fullName>
    </submittedName>
</protein>